<evidence type="ECO:0000256" key="9">
    <source>
        <dbReference type="ARBA" id="ARBA00022786"/>
    </source>
</evidence>
<evidence type="ECO:0000313" key="16">
    <source>
        <dbReference type="EMBL" id="CAH3030342.1"/>
    </source>
</evidence>
<feature type="transmembrane region" description="Helical" evidence="14">
    <location>
        <begin position="762"/>
        <end position="784"/>
    </location>
</feature>
<evidence type="ECO:0000256" key="6">
    <source>
        <dbReference type="ARBA" id="ARBA00022692"/>
    </source>
</evidence>
<dbReference type="Proteomes" id="UP001159427">
    <property type="component" value="Unassembled WGS sequence"/>
</dbReference>
<dbReference type="EC" id="2.3.2.27" evidence="4"/>
<feature type="transmembrane region" description="Helical" evidence="14">
    <location>
        <begin position="847"/>
        <end position="865"/>
    </location>
</feature>
<evidence type="ECO:0000256" key="4">
    <source>
        <dbReference type="ARBA" id="ARBA00012483"/>
    </source>
</evidence>
<feature type="region of interest" description="Disordered" evidence="13">
    <location>
        <begin position="183"/>
        <end position="240"/>
    </location>
</feature>
<evidence type="ECO:0000256" key="1">
    <source>
        <dbReference type="ARBA" id="ARBA00000900"/>
    </source>
</evidence>
<keyword evidence="17" id="KW-1185">Reference proteome</keyword>
<dbReference type="SUPFAM" id="SSF57850">
    <property type="entry name" value="RING/U-box"/>
    <property type="match status" value="1"/>
</dbReference>
<feature type="compositionally biased region" description="Gly residues" evidence="13">
    <location>
        <begin position="189"/>
        <end position="198"/>
    </location>
</feature>
<feature type="domain" description="RING-CH-type" evidence="15">
    <location>
        <begin position="1"/>
        <end position="59"/>
    </location>
</feature>
<dbReference type="EMBL" id="CALNXI010000628">
    <property type="protein sequence ID" value="CAH3030342.1"/>
    <property type="molecule type" value="Genomic_DNA"/>
</dbReference>
<feature type="non-terminal residue" evidence="16">
    <location>
        <position position="1"/>
    </location>
</feature>
<feature type="transmembrane region" description="Helical" evidence="14">
    <location>
        <begin position="90"/>
        <end position="112"/>
    </location>
</feature>
<feature type="transmembrane region" description="Helical" evidence="14">
    <location>
        <begin position="283"/>
        <end position="304"/>
    </location>
</feature>
<feature type="transmembrane region" description="Helical" evidence="14">
    <location>
        <begin position="136"/>
        <end position="160"/>
    </location>
</feature>
<dbReference type="Pfam" id="PF23113">
    <property type="entry name" value="MARCHF6_C"/>
    <property type="match status" value="1"/>
</dbReference>
<keyword evidence="8" id="KW-0863">Zinc-finger</keyword>
<accession>A0ABN8MKS6</accession>
<evidence type="ECO:0000259" key="15">
    <source>
        <dbReference type="PROSITE" id="PS51292"/>
    </source>
</evidence>
<gene>
    <name evidence="16" type="ORF">PEVE_00037796</name>
</gene>
<reference evidence="16 17" key="1">
    <citation type="submission" date="2022-05" db="EMBL/GenBank/DDBJ databases">
        <authorList>
            <consortium name="Genoscope - CEA"/>
            <person name="William W."/>
        </authorList>
    </citation>
    <scope>NUCLEOTIDE SEQUENCE [LARGE SCALE GENOMIC DNA]</scope>
</reference>
<feature type="transmembrane region" description="Helical" evidence="14">
    <location>
        <begin position="405"/>
        <end position="425"/>
    </location>
</feature>
<dbReference type="PANTHER" id="PTHR13145">
    <property type="entry name" value="SSM4 PROTEIN"/>
    <property type="match status" value="1"/>
</dbReference>
<feature type="transmembrane region" description="Helical" evidence="14">
    <location>
        <begin position="354"/>
        <end position="377"/>
    </location>
</feature>
<feature type="transmembrane region" description="Helical" evidence="14">
    <location>
        <begin position="463"/>
        <end position="485"/>
    </location>
</feature>
<name>A0ABN8MKS6_9CNID</name>
<comment type="subcellular location">
    <subcellularLocation>
        <location evidence="2">Membrane</location>
        <topology evidence="2">Multi-pass membrane protein</topology>
    </subcellularLocation>
</comment>
<comment type="pathway">
    <text evidence="3">Protein modification; protein ubiquitination.</text>
</comment>
<feature type="transmembrane region" description="Helical" evidence="14">
    <location>
        <begin position="632"/>
        <end position="655"/>
    </location>
</feature>
<evidence type="ECO:0000256" key="12">
    <source>
        <dbReference type="ARBA" id="ARBA00023136"/>
    </source>
</evidence>
<dbReference type="InterPro" id="IPR013083">
    <property type="entry name" value="Znf_RING/FYVE/PHD"/>
</dbReference>
<dbReference type="SMART" id="SM00744">
    <property type="entry name" value="RINGv"/>
    <property type="match status" value="1"/>
</dbReference>
<dbReference type="PROSITE" id="PS51292">
    <property type="entry name" value="ZF_RING_CH"/>
    <property type="match status" value="1"/>
</dbReference>
<dbReference type="CDD" id="cd16702">
    <property type="entry name" value="RING_CH-C4HC3_MARCH6"/>
    <property type="match status" value="1"/>
</dbReference>
<evidence type="ECO:0000256" key="11">
    <source>
        <dbReference type="ARBA" id="ARBA00022989"/>
    </source>
</evidence>
<dbReference type="InterPro" id="IPR011016">
    <property type="entry name" value="Znf_RING-CH"/>
</dbReference>
<comment type="caution">
    <text evidence="16">The sequence shown here is derived from an EMBL/GenBank/DDBJ whole genome shotgun (WGS) entry which is preliminary data.</text>
</comment>
<feature type="transmembrane region" description="Helical" evidence="14">
    <location>
        <begin position="804"/>
        <end position="835"/>
    </location>
</feature>
<feature type="transmembrane region" description="Helical" evidence="14">
    <location>
        <begin position="316"/>
        <end position="342"/>
    </location>
</feature>
<keyword evidence="10" id="KW-0862">Zinc</keyword>
<organism evidence="16 17">
    <name type="scientific">Porites evermanni</name>
    <dbReference type="NCBI Taxonomy" id="104178"/>
    <lineage>
        <taxon>Eukaryota</taxon>
        <taxon>Metazoa</taxon>
        <taxon>Cnidaria</taxon>
        <taxon>Anthozoa</taxon>
        <taxon>Hexacorallia</taxon>
        <taxon>Scleractinia</taxon>
        <taxon>Fungiina</taxon>
        <taxon>Poritidae</taxon>
        <taxon>Porites</taxon>
    </lineage>
</organism>
<sequence length="880" mass="98256">FSVDICRVCRAEGTQENPLYHPCICTGSIKFIHQDCLVRWLKHSKKEYCELCNHHFAFKPIYAPDMPNRLPVSDFVGGLVKNILRALKYWFHYTLVALAWLGVVPITAYRIYRCLFAGSVNSLLTLPLDMLSTENLFADCIRGCFVVACTLCAFISLVWLREQIVMNGGPDWLEPNVVDPVPQVQGVNNDGGPGGGGEVAAEGDVGEEDANNAGENVGEEGNNAANQDAENGAQNGDDDGNWIHPVEWERAAEELTWERMLGLDGSLVFLEHVFWVVSLNTSFILVFAFCPFHIGQFTVILLSLEEAFQSSKFEGLLTAVLGYVILAFVLVLCHSVASLCGLRKPKRILGLCYVVVKVSLLMLVEIGLFPLVCGWWLDVCSLSLFGATLKDRLASVDSAPGTAMFLHWLVGMVYVFYFASFVLLLREVFRPGVLWFLKNLNDPDFHPVQEMIRLPVYRHLRRFLLSLVVFGTTVLLMMHLPVRLIKWLLPTFLPYNIQLSSEVPVSELSLELLLLQVVLPALLEQGHTRQWLKNVMHGWAVTAAYLLNLRSYLLGDVPLDGAENVYGLHLSNRTNQRNQQNVNNVQQGDAAGQNAVQAQPILHGNPAAGEAGGAATLGFQPYIRPPMFTVKILLLVVFMCLSLSFASFVTLTGPVFIGRSVMLLWMGDASVHELYTAACGLYFIWLVCRIGSVLLSWVPLGWKGVAGKVFEWVLLGLKCVIVALALIGLVPLLLGLLFELVVVAPLRVPLDQTPLFFPWQDWALGVLHMKIICAVTMMGPNWWLKRNLEQAYQDGVRNINVMFIFRHVTLPVVTCLLLAVTVPYVIAAGVVPLIVRSPETSLFCLRRIYPFLLAMVILIAGFIFQGRQFRLLYERIKNER</sequence>
<evidence type="ECO:0000256" key="10">
    <source>
        <dbReference type="ARBA" id="ARBA00022833"/>
    </source>
</evidence>
<dbReference type="Gene3D" id="3.30.40.10">
    <property type="entry name" value="Zinc/RING finger domain, C3HC4 (zinc finger)"/>
    <property type="match status" value="1"/>
</dbReference>
<keyword evidence="6 14" id="KW-0812">Transmembrane</keyword>
<evidence type="ECO:0000256" key="5">
    <source>
        <dbReference type="ARBA" id="ARBA00022679"/>
    </source>
</evidence>
<evidence type="ECO:0000256" key="8">
    <source>
        <dbReference type="ARBA" id="ARBA00022771"/>
    </source>
</evidence>
<dbReference type="InterPro" id="IPR056521">
    <property type="entry name" value="MARCHF6-like_C"/>
</dbReference>
<evidence type="ECO:0000256" key="2">
    <source>
        <dbReference type="ARBA" id="ARBA00004141"/>
    </source>
</evidence>
<keyword evidence="12 14" id="KW-0472">Membrane</keyword>
<keyword evidence="5" id="KW-0808">Transferase</keyword>
<proteinExistence type="predicted"/>
<feature type="transmembrane region" description="Helical" evidence="14">
    <location>
        <begin position="675"/>
        <end position="700"/>
    </location>
</feature>
<dbReference type="Pfam" id="PF12906">
    <property type="entry name" value="RINGv"/>
    <property type="match status" value="1"/>
</dbReference>
<evidence type="ECO:0000256" key="14">
    <source>
        <dbReference type="SAM" id="Phobius"/>
    </source>
</evidence>
<comment type="catalytic activity">
    <reaction evidence="1">
        <text>S-ubiquitinyl-[E2 ubiquitin-conjugating enzyme]-L-cysteine + [acceptor protein]-L-lysine = [E2 ubiquitin-conjugating enzyme]-L-cysteine + N(6)-ubiquitinyl-[acceptor protein]-L-lysine.</text>
        <dbReference type="EC" id="2.3.2.27"/>
    </reaction>
</comment>
<evidence type="ECO:0000256" key="13">
    <source>
        <dbReference type="SAM" id="MobiDB-lite"/>
    </source>
</evidence>
<evidence type="ECO:0000256" key="7">
    <source>
        <dbReference type="ARBA" id="ARBA00022723"/>
    </source>
</evidence>
<keyword evidence="11 14" id="KW-1133">Transmembrane helix</keyword>
<keyword evidence="7" id="KW-0479">Metal-binding</keyword>
<feature type="transmembrane region" description="Helical" evidence="14">
    <location>
        <begin position="712"/>
        <end position="742"/>
    </location>
</feature>
<evidence type="ECO:0000313" key="17">
    <source>
        <dbReference type="Proteomes" id="UP001159427"/>
    </source>
</evidence>
<dbReference type="PANTHER" id="PTHR13145:SF0">
    <property type="entry name" value="E3 UBIQUITIN-PROTEIN LIGASE MARCHF6"/>
    <property type="match status" value="1"/>
</dbReference>
<keyword evidence="9" id="KW-0833">Ubl conjugation pathway</keyword>
<feature type="compositionally biased region" description="Low complexity" evidence="13">
    <location>
        <begin position="211"/>
        <end position="226"/>
    </location>
</feature>
<evidence type="ECO:0000256" key="3">
    <source>
        <dbReference type="ARBA" id="ARBA00004906"/>
    </source>
</evidence>
<protein>
    <recommendedName>
        <fullName evidence="4">RING-type E3 ubiquitin transferase</fullName>
        <ecNumber evidence="4">2.3.2.27</ecNumber>
    </recommendedName>
</protein>